<dbReference type="InterPro" id="IPR036866">
    <property type="entry name" value="RibonucZ/Hydroxyglut_hydro"/>
</dbReference>
<dbReference type="RefSeq" id="WP_259612695.1">
    <property type="nucleotide sequence ID" value="NZ_CP091139.2"/>
</dbReference>
<dbReference type="InterPro" id="IPR001279">
    <property type="entry name" value="Metallo-B-lactamas"/>
</dbReference>
<gene>
    <name evidence="3" type="ORF">L2X98_23400</name>
</gene>
<protein>
    <submittedName>
        <fullName evidence="3">MBL fold metallo-hydrolase</fullName>
    </submittedName>
</protein>
<dbReference type="InterPro" id="IPR050855">
    <property type="entry name" value="NDM-1-like"/>
</dbReference>
<dbReference type="Pfam" id="PF00753">
    <property type="entry name" value="Lactamase_B"/>
    <property type="match status" value="1"/>
</dbReference>
<dbReference type="SMART" id="SM00849">
    <property type="entry name" value="Lactamase_B"/>
    <property type="match status" value="1"/>
</dbReference>
<evidence type="ECO:0000256" key="1">
    <source>
        <dbReference type="SAM" id="MobiDB-lite"/>
    </source>
</evidence>
<dbReference type="EMBL" id="CP091139">
    <property type="protein sequence ID" value="UUT36047.1"/>
    <property type="molecule type" value="Genomic_DNA"/>
</dbReference>
<sequence length="337" mass="35572">MHPISAQRHQAATTGGIPEPEPIDDGLWSVPLPMPGSFLTYTLGVVHRAASGAVTVIDPGWDSDAVISALDAFLATIDRRLADVRTVVVTHAHPDHIGSAGRLRSASGAGVVLGRREQASIDAAGAGGAADQLASLEAWGVPDAAARALRERMAEHGGPNRIALTADILVDDGDQIPVDGLRWRTVLTPGHTPGHICIADEERRILFSGDHILPTVYPGLGLGAQLGTNPLADYLRSLRALAPYDEWDVAPGHGYRFRGLGDRRRSAAAHALRRAREVAAAIAAEAHATTWDVASRLTWSAGWSSSRAAGCSARPCLQTDMYRSFVEAGGLDDQPAV</sequence>
<dbReference type="Proteomes" id="UP001054811">
    <property type="component" value="Chromosome"/>
</dbReference>
<dbReference type="SUPFAM" id="SSF56281">
    <property type="entry name" value="Metallo-hydrolase/oxidoreductase"/>
    <property type="match status" value="1"/>
</dbReference>
<proteinExistence type="predicted"/>
<feature type="region of interest" description="Disordered" evidence="1">
    <location>
        <begin position="1"/>
        <end position="24"/>
    </location>
</feature>
<evidence type="ECO:0000259" key="2">
    <source>
        <dbReference type="SMART" id="SM00849"/>
    </source>
</evidence>
<dbReference type="PANTHER" id="PTHR42951">
    <property type="entry name" value="METALLO-BETA-LACTAMASE DOMAIN-CONTAINING"/>
    <property type="match status" value="1"/>
</dbReference>
<organism evidence="3 4">
    <name type="scientific">Microbacterium elymi</name>
    <dbReference type="NCBI Taxonomy" id="2909587"/>
    <lineage>
        <taxon>Bacteria</taxon>
        <taxon>Bacillati</taxon>
        <taxon>Actinomycetota</taxon>
        <taxon>Actinomycetes</taxon>
        <taxon>Micrococcales</taxon>
        <taxon>Microbacteriaceae</taxon>
        <taxon>Microbacterium</taxon>
    </lineage>
</organism>
<reference evidence="3" key="1">
    <citation type="submission" date="2022-01" db="EMBL/GenBank/DDBJ databases">
        <title>Microbacterium eymi and Microbacterium rhizovicinus sp. nov., isolated from the rhizospheric soil of Elymus tsukushiensis, a plant native to the Dokdo Islands, Republic of Korea.</title>
        <authorList>
            <person name="Hwang Y.J."/>
        </authorList>
    </citation>
    <scope>NUCLEOTIDE SEQUENCE</scope>
    <source>
        <strain evidence="3">KUDC0405</strain>
    </source>
</reference>
<evidence type="ECO:0000313" key="4">
    <source>
        <dbReference type="Proteomes" id="UP001054811"/>
    </source>
</evidence>
<feature type="domain" description="Metallo-beta-lactamase" evidence="2">
    <location>
        <begin position="40"/>
        <end position="253"/>
    </location>
</feature>
<accession>A0ABY5NLM2</accession>
<keyword evidence="4" id="KW-1185">Reference proteome</keyword>
<name>A0ABY5NLM2_9MICO</name>
<dbReference type="Gene3D" id="3.60.15.10">
    <property type="entry name" value="Ribonuclease Z/Hydroxyacylglutathione hydrolase-like"/>
    <property type="match status" value="1"/>
</dbReference>
<evidence type="ECO:0000313" key="3">
    <source>
        <dbReference type="EMBL" id="UUT36047.1"/>
    </source>
</evidence>